<dbReference type="Gene3D" id="1.20.5.100">
    <property type="entry name" value="Cytochrome c1, transmembrane anchor, C-terminal"/>
    <property type="match status" value="1"/>
</dbReference>
<dbReference type="Pfam" id="PF00984">
    <property type="entry name" value="UDPG_MGDP_dh"/>
    <property type="match status" value="1"/>
</dbReference>
<dbReference type="Gene3D" id="3.40.50.720">
    <property type="entry name" value="NAD(P)-binding Rossmann-like Domain"/>
    <property type="match status" value="2"/>
</dbReference>
<dbReference type="EMBL" id="MHPJ01000001">
    <property type="protein sequence ID" value="OGZ79595.1"/>
    <property type="molecule type" value="Genomic_DNA"/>
</dbReference>
<dbReference type="InterPro" id="IPR014026">
    <property type="entry name" value="UDP-Glc/GDP-Man_DH_dimer"/>
</dbReference>
<dbReference type="GO" id="GO:0016616">
    <property type="term" value="F:oxidoreductase activity, acting on the CH-OH group of donors, NAD or NADP as acceptor"/>
    <property type="evidence" value="ECO:0007669"/>
    <property type="project" value="InterPro"/>
</dbReference>
<dbReference type="GO" id="GO:0051287">
    <property type="term" value="F:NAD binding"/>
    <property type="evidence" value="ECO:0007669"/>
    <property type="project" value="InterPro"/>
</dbReference>
<reference evidence="4 5" key="1">
    <citation type="journal article" date="2016" name="Nat. Commun.">
        <title>Thousands of microbial genomes shed light on interconnected biogeochemical processes in an aquifer system.</title>
        <authorList>
            <person name="Anantharaman K."/>
            <person name="Brown C.T."/>
            <person name="Hug L.A."/>
            <person name="Sharon I."/>
            <person name="Castelle C.J."/>
            <person name="Probst A.J."/>
            <person name="Thomas B.C."/>
            <person name="Singh A."/>
            <person name="Wilkins M.J."/>
            <person name="Karaoz U."/>
            <person name="Brodie E.L."/>
            <person name="Williams K.H."/>
            <person name="Hubbard S.S."/>
            <person name="Banfield J.F."/>
        </authorList>
    </citation>
    <scope>NUCLEOTIDE SEQUENCE [LARGE SCALE GENOMIC DNA]</scope>
</reference>
<dbReference type="PANTHER" id="PTHR43750:SF3">
    <property type="entry name" value="UDP-GLUCOSE 6-DEHYDROGENASE TUAD"/>
    <property type="match status" value="1"/>
</dbReference>
<dbReference type="AlphaFoldDB" id="A0A1G2IXM1"/>
<feature type="domain" description="UDP-glucose/GDP-mannose dehydrogenase dimerisation" evidence="2">
    <location>
        <begin position="173"/>
        <end position="271"/>
    </location>
</feature>
<dbReference type="InterPro" id="IPR008927">
    <property type="entry name" value="6-PGluconate_DH-like_C_sf"/>
</dbReference>
<evidence type="ECO:0000313" key="5">
    <source>
        <dbReference type="Proteomes" id="UP000178650"/>
    </source>
</evidence>
<dbReference type="Pfam" id="PF03721">
    <property type="entry name" value="UDPG_MGDP_dh_N"/>
    <property type="match status" value="1"/>
</dbReference>
<dbReference type="InterPro" id="IPR001732">
    <property type="entry name" value="UDP-Glc/GDP-Man_DH_N"/>
</dbReference>
<name>A0A1G2IXM1_9BACT</name>
<evidence type="ECO:0008006" key="6">
    <source>
        <dbReference type="Google" id="ProtNLM"/>
    </source>
</evidence>
<evidence type="ECO:0000256" key="1">
    <source>
        <dbReference type="ARBA" id="ARBA00006601"/>
    </source>
</evidence>
<organism evidence="4 5">
    <name type="scientific">Candidatus Staskawiczbacteria bacterium RIFOXYB1_FULL_37_44</name>
    <dbReference type="NCBI Taxonomy" id="1802223"/>
    <lineage>
        <taxon>Bacteria</taxon>
        <taxon>Candidatus Staskawicziibacteriota</taxon>
    </lineage>
</organism>
<protein>
    <recommendedName>
        <fullName evidence="6">UDP-glucose/GDP-mannose dehydrogenase dimerisation domain-containing protein</fullName>
    </recommendedName>
</protein>
<dbReference type="SUPFAM" id="SSF51735">
    <property type="entry name" value="NAD(P)-binding Rossmann-fold domains"/>
    <property type="match status" value="1"/>
</dbReference>
<sequence>MKNGNFSIIKLRKMIGKQKIGILGVGMVGGSLKRYFEKQENVELFLYDKKGLGSLGDLNKADFVYVCLPTPYVSEKGCDTSIIEEGVKNISGNKIIIIKSTVIPGTTDKMQEKFPQHKFLFNPEFLTEATADQDMFLPDRQIMGYTKESYSISKNVLQQLPLAPYEDIVPAIVAEFIKYANNTWFAVKVAMNNELYDLAKKTGISEEEWEKLVSGIASDKRVGRTHLTIVHKEKRGYWGKCLPKDIKALLKFAEDSGVEMPVREAANKYNDKLLNSQGVKEFI</sequence>
<dbReference type="SUPFAM" id="SSF48179">
    <property type="entry name" value="6-phosphogluconate dehydrogenase C-terminal domain-like"/>
    <property type="match status" value="1"/>
</dbReference>
<gene>
    <name evidence="4" type="ORF">A2358_01365</name>
</gene>
<dbReference type="InterPro" id="IPR036291">
    <property type="entry name" value="NAD(P)-bd_dom_sf"/>
</dbReference>
<comment type="similarity">
    <text evidence="1">Belongs to the UDP-glucose/GDP-mannose dehydrogenase family.</text>
</comment>
<evidence type="ECO:0000313" key="4">
    <source>
        <dbReference type="EMBL" id="OGZ79595.1"/>
    </source>
</evidence>
<feature type="domain" description="UDP-glucose/GDP-mannose dehydrogenase N-terminal" evidence="3">
    <location>
        <begin position="58"/>
        <end position="151"/>
    </location>
</feature>
<dbReference type="Proteomes" id="UP000178650">
    <property type="component" value="Unassembled WGS sequence"/>
</dbReference>
<comment type="caution">
    <text evidence="4">The sequence shown here is derived from an EMBL/GenBank/DDBJ whole genome shotgun (WGS) entry which is preliminary data.</text>
</comment>
<evidence type="ECO:0000259" key="2">
    <source>
        <dbReference type="Pfam" id="PF00984"/>
    </source>
</evidence>
<dbReference type="STRING" id="1802223.A2358_01365"/>
<accession>A0A1G2IXM1</accession>
<dbReference type="PANTHER" id="PTHR43750">
    <property type="entry name" value="UDP-GLUCOSE 6-DEHYDROGENASE TUAD"/>
    <property type="match status" value="1"/>
</dbReference>
<proteinExistence type="inferred from homology"/>
<evidence type="ECO:0000259" key="3">
    <source>
        <dbReference type="Pfam" id="PF03721"/>
    </source>
</evidence>